<accession>A0A6A6GPB7</accession>
<dbReference type="PROSITE" id="PS50850">
    <property type="entry name" value="MFS"/>
    <property type="match status" value="1"/>
</dbReference>
<dbReference type="InterPro" id="IPR001958">
    <property type="entry name" value="Tet-R_TetA/multi-R_MdtG-like"/>
</dbReference>
<feature type="transmembrane region" description="Helical" evidence="6">
    <location>
        <begin position="375"/>
        <end position="394"/>
    </location>
</feature>
<dbReference type="Pfam" id="PF07690">
    <property type="entry name" value="MFS_1"/>
    <property type="match status" value="1"/>
</dbReference>
<dbReference type="GO" id="GO:0016020">
    <property type="term" value="C:membrane"/>
    <property type="evidence" value="ECO:0007669"/>
    <property type="project" value="UniProtKB-SubCell"/>
</dbReference>
<evidence type="ECO:0000256" key="5">
    <source>
        <dbReference type="ARBA" id="ARBA00023136"/>
    </source>
</evidence>
<keyword evidence="9" id="KW-1185">Reference proteome</keyword>
<dbReference type="CDD" id="cd17330">
    <property type="entry name" value="MFS_SLC46_TetA_like"/>
    <property type="match status" value="1"/>
</dbReference>
<keyword evidence="3 6" id="KW-0812">Transmembrane</keyword>
<dbReference type="PANTHER" id="PTHR23504">
    <property type="entry name" value="MAJOR FACILITATOR SUPERFAMILY DOMAIN-CONTAINING PROTEIN 10"/>
    <property type="match status" value="1"/>
</dbReference>
<dbReference type="GO" id="GO:0022857">
    <property type="term" value="F:transmembrane transporter activity"/>
    <property type="evidence" value="ECO:0007669"/>
    <property type="project" value="InterPro"/>
</dbReference>
<sequence length="565" mass="61551">MRNSSTRNRRVTIDSTAFPTQQLFVLAICRICEPIAFMSIFPYVYYMVTSFHIASDEKSVAMYAGMVTSAFALAEFSTGVIWGRISDRFGRKPVLLTGLAGTGVSMLMFGFAPNMWVALFARAMGGLLNGNIGVINTTVAEVVTQEAHQSRAFSIMPSIWCLGSIVGAAIGGTLADPVRNYPEYFSPHGIFARYPYLLPNLICCAVVIFCMIVGLLFLEETHEDKKDRRDIGLEVGDWLMHRLRRPVIFNEKARMIEEEYRLLRDSDSRSSCDYSSMDSSPALLPLTISTADLSSGGPAALEAGNSQGKAVVTTGTFTRQVLMIIISYGLLAFHTISAEQLLPVLLSMPHTTEKPRLPFFFTGGFELPTKTIGPILSMQGIIQTVATLIVFPFISQRLGSLATFRLSVLSYPFLYLLVPYLTVMPENLQRPLLYVVIVWKVTAQAFAFPPLQILLANSAPSKKVLGTLNGSAASSASLCRAIGPTLSGLIQSAGLSIGCLGLPWWSSSVVAIIAAILSLALTDGRKTSPTPATFEAEQHSQGALPVVNEFKDMDVEIRPLSPESR</sequence>
<dbReference type="Gene3D" id="1.20.1250.20">
    <property type="entry name" value="MFS general substrate transporter like domains"/>
    <property type="match status" value="1"/>
</dbReference>
<dbReference type="AlphaFoldDB" id="A0A6A6GPB7"/>
<dbReference type="Proteomes" id="UP000799538">
    <property type="component" value="Unassembled WGS sequence"/>
</dbReference>
<dbReference type="SUPFAM" id="SSF103473">
    <property type="entry name" value="MFS general substrate transporter"/>
    <property type="match status" value="1"/>
</dbReference>
<proteinExistence type="predicted"/>
<dbReference type="InterPro" id="IPR020846">
    <property type="entry name" value="MFS_dom"/>
</dbReference>
<feature type="transmembrane region" description="Helical" evidence="6">
    <location>
        <begin position="152"/>
        <end position="174"/>
    </location>
</feature>
<evidence type="ECO:0000256" key="6">
    <source>
        <dbReference type="SAM" id="Phobius"/>
    </source>
</evidence>
<feature type="transmembrane region" description="Helical" evidence="6">
    <location>
        <begin position="194"/>
        <end position="218"/>
    </location>
</feature>
<organism evidence="8 9">
    <name type="scientific">Elsinoe ampelina</name>
    <dbReference type="NCBI Taxonomy" id="302913"/>
    <lineage>
        <taxon>Eukaryota</taxon>
        <taxon>Fungi</taxon>
        <taxon>Dikarya</taxon>
        <taxon>Ascomycota</taxon>
        <taxon>Pezizomycotina</taxon>
        <taxon>Dothideomycetes</taxon>
        <taxon>Dothideomycetidae</taxon>
        <taxon>Myriangiales</taxon>
        <taxon>Elsinoaceae</taxon>
        <taxon>Elsinoe</taxon>
    </lineage>
</organism>
<feature type="transmembrane region" description="Helical" evidence="6">
    <location>
        <begin position="119"/>
        <end position="140"/>
    </location>
</feature>
<evidence type="ECO:0000256" key="3">
    <source>
        <dbReference type="ARBA" id="ARBA00022692"/>
    </source>
</evidence>
<dbReference type="EMBL" id="ML992501">
    <property type="protein sequence ID" value="KAF2227330.1"/>
    <property type="molecule type" value="Genomic_DNA"/>
</dbReference>
<reference evidence="9" key="1">
    <citation type="journal article" date="2020" name="Stud. Mycol.">
        <title>101 Dothideomycetes genomes: A test case for predicting lifestyles and emergence of pathogens.</title>
        <authorList>
            <person name="Haridas S."/>
            <person name="Albert R."/>
            <person name="Binder M."/>
            <person name="Bloem J."/>
            <person name="LaButti K."/>
            <person name="Salamov A."/>
            <person name="Andreopoulos B."/>
            <person name="Baker S."/>
            <person name="Barry K."/>
            <person name="Bills G."/>
            <person name="Bluhm B."/>
            <person name="Cannon C."/>
            <person name="Castanera R."/>
            <person name="Culley D."/>
            <person name="Daum C."/>
            <person name="Ezra D."/>
            <person name="Gonzalez J."/>
            <person name="Henrissat B."/>
            <person name="Kuo A."/>
            <person name="Liang C."/>
            <person name="Lipzen A."/>
            <person name="Lutzoni F."/>
            <person name="Magnuson J."/>
            <person name="Mondo S."/>
            <person name="Nolan M."/>
            <person name="Ohm R."/>
            <person name="Pangilinan J."/>
            <person name="Park H.-J."/>
            <person name="Ramirez L."/>
            <person name="Alfaro M."/>
            <person name="Sun H."/>
            <person name="Tritt A."/>
            <person name="Yoshinaga Y."/>
            <person name="Zwiers L.-H."/>
            <person name="Turgeon B."/>
            <person name="Goodwin S."/>
            <person name="Spatafora J."/>
            <person name="Crous P."/>
            <person name="Grigoriev I."/>
        </authorList>
    </citation>
    <scope>NUCLEOTIDE SEQUENCE [LARGE SCALE GENOMIC DNA]</scope>
    <source>
        <strain evidence="9">CECT 20119</strain>
    </source>
</reference>
<dbReference type="InterPro" id="IPR011701">
    <property type="entry name" value="MFS"/>
</dbReference>
<feature type="domain" description="Major facilitator superfamily (MFS) profile" evidence="7">
    <location>
        <begin position="22"/>
        <end position="526"/>
    </location>
</feature>
<feature type="transmembrane region" description="Helical" evidence="6">
    <location>
        <begin position="321"/>
        <end position="338"/>
    </location>
</feature>
<dbReference type="PANTHER" id="PTHR23504:SF15">
    <property type="entry name" value="MAJOR FACILITATOR SUPERFAMILY (MFS) PROFILE DOMAIN-CONTAINING PROTEIN"/>
    <property type="match status" value="1"/>
</dbReference>
<dbReference type="PRINTS" id="PR01035">
    <property type="entry name" value="TCRTETA"/>
</dbReference>
<comment type="subcellular location">
    <subcellularLocation>
        <location evidence="1">Membrane</location>
        <topology evidence="1">Multi-pass membrane protein</topology>
    </subcellularLocation>
</comment>
<evidence type="ECO:0000313" key="8">
    <source>
        <dbReference type="EMBL" id="KAF2227330.1"/>
    </source>
</evidence>
<evidence type="ECO:0000256" key="4">
    <source>
        <dbReference type="ARBA" id="ARBA00022989"/>
    </source>
</evidence>
<keyword evidence="2" id="KW-0813">Transport</keyword>
<gene>
    <name evidence="8" type="ORF">BDZ85DRAFT_314919</name>
</gene>
<feature type="transmembrane region" description="Helical" evidence="6">
    <location>
        <begin position="23"/>
        <end position="48"/>
    </location>
</feature>
<feature type="transmembrane region" description="Helical" evidence="6">
    <location>
        <begin position="406"/>
        <end position="423"/>
    </location>
</feature>
<dbReference type="InterPro" id="IPR036259">
    <property type="entry name" value="MFS_trans_sf"/>
</dbReference>
<name>A0A6A6GPB7_9PEZI</name>
<evidence type="ECO:0000313" key="9">
    <source>
        <dbReference type="Proteomes" id="UP000799538"/>
    </source>
</evidence>
<keyword evidence="5 6" id="KW-0472">Membrane</keyword>
<evidence type="ECO:0000259" key="7">
    <source>
        <dbReference type="PROSITE" id="PS50850"/>
    </source>
</evidence>
<feature type="transmembrane region" description="Helical" evidence="6">
    <location>
        <begin position="502"/>
        <end position="521"/>
    </location>
</feature>
<dbReference type="OrthoDB" id="10262656at2759"/>
<feature type="transmembrane region" description="Helical" evidence="6">
    <location>
        <begin position="94"/>
        <end position="113"/>
    </location>
</feature>
<evidence type="ECO:0000256" key="1">
    <source>
        <dbReference type="ARBA" id="ARBA00004141"/>
    </source>
</evidence>
<keyword evidence="4 6" id="KW-1133">Transmembrane helix</keyword>
<evidence type="ECO:0000256" key="2">
    <source>
        <dbReference type="ARBA" id="ARBA00022448"/>
    </source>
</evidence>
<protein>
    <submittedName>
        <fullName evidence="8">Major facilitator superfamily domain-containing protein</fullName>
    </submittedName>
</protein>
<feature type="transmembrane region" description="Helical" evidence="6">
    <location>
        <begin position="60"/>
        <end position="82"/>
    </location>
</feature>